<dbReference type="Proteomes" id="UP000309259">
    <property type="component" value="Unassembled WGS sequence"/>
</dbReference>
<name>A0A4T2GYY7_STRSU</name>
<organism evidence="1 2">
    <name type="scientific">Streptococcus suis</name>
    <dbReference type="NCBI Taxonomy" id="1307"/>
    <lineage>
        <taxon>Bacteria</taxon>
        <taxon>Bacillati</taxon>
        <taxon>Bacillota</taxon>
        <taxon>Bacilli</taxon>
        <taxon>Lactobacillales</taxon>
        <taxon>Streptococcaceae</taxon>
        <taxon>Streptococcus</taxon>
    </lineage>
</organism>
<proteinExistence type="predicted"/>
<accession>A0A4T2GYY7</accession>
<gene>
    <name evidence="1" type="ORF">FAJ35_00495</name>
</gene>
<evidence type="ECO:0000313" key="2">
    <source>
        <dbReference type="Proteomes" id="UP000309259"/>
    </source>
</evidence>
<evidence type="ECO:0000313" key="1">
    <source>
        <dbReference type="EMBL" id="TII04270.1"/>
    </source>
</evidence>
<sequence length="92" mass="10332">MGNEKVVRTIKRRGWATSPGPLLRVRVNISAQWLIGRFVRVLHSKSGLINCAGVGRRTLFELVEFFPTPFISILLRLVDDSDVKVRPFGGGR</sequence>
<dbReference type="AlphaFoldDB" id="A0A4T2GYY7"/>
<dbReference type="EMBL" id="SSXL01000001">
    <property type="protein sequence ID" value="TII04270.1"/>
    <property type="molecule type" value="Genomic_DNA"/>
</dbReference>
<reference evidence="1 2" key="1">
    <citation type="submission" date="2019-04" db="EMBL/GenBank/DDBJ databases">
        <title>Genome analysis of Streptococcus suis strain WUSS327.</title>
        <authorList>
            <person name="Chen H."/>
            <person name="Gao X."/>
            <person name="Wu Z."/>
        </authorList>
    </citation>
    <scope>NUCLEOTIDE SEQUENCE [LARGE SCALE GENOMIC DNA]</scope>
    <source>
        <strain evidence="1 2">WUSS327</strain>
    </source>
</reference>
<comment type="caution">
    <text evidence="1">The sequence shown here is derived from an EMBL/GenBank/DDBJ whole genome shotgun (WGS) entry which is preliminary data.</text>
</comment>
<protein>
    <submittedName>
        <fullName evidence="1">Uncharacterized protein</fullName>
    </submittedName>
</protein>